<gene>
    <name evidence="1" type="ORF">EZS27_010097</name>
</gene>
<organism evidence="1">
    <name type="scientific">termite gut metagenome</name>
    <dbReference type="NCBI Taxonomy" id="433724"/>
    <lineage>
        <taxon>unclassified sequences</taxon>
        <taxon>metagenomes</taxon>
        <taxon>organismal metagenomes</taxon>
    </lineage>
</organism>
<accession>A0A5J4S8Y4</accession>
<protein>
    <submittedName>
        <fullName evidence="1">Uncharacterized protein</fullName>
    </submittedName>
</protein>
<sequence>MEATIRAIQNRINECIRHDYRFLENRIFLKLQYFSEEQSKSFLNQELADATDELANLHDNTVIQSITDYTNYTESLDFLWESTLIETLTSGEKKKYANFDTSTLDVKQYTTKNDSYDEALPYFSKIVKFIVLSKYVLLLNKKAEYYQSPKISGEVKKVSIEPMSDVKPQIKQTFECHFDDRQIDILTTCINEVPIFTESVTTEIVKQIFDCELKNYLRVKNNRLLAYFFASLDDRNLITHYWQSVCKSNPFFLSSLKGKPLKQSDLSTATNESREKLPKGSEIIDKYLKELKKH</sequence>
<dbReference type="EMBL" id="SNRY01000343">
    <property type="protein sequence ID" value="KAA6342142.1"/>
    <property type="molecule type" value="Genomic_DNA"/>
</dbReference>
<comment type="caution">
    <text evidence="1">The sequence shown here is derived from an EMBL/GenBank/DDBJ whole genome shotgun (WGS) entry which is preliminary data.</text>
</comment>
<evidence type="ECO:0000313" key="1">
    <source>
        <dbReference type="EMBL" id="KAA6342142.1"/>
    </source>
</evidence>
<dbReference type="AlphaFoldDB" id="A0A5J4S8Y4"/>
<reference evidence="1" key="1">
    <citation type="submission" date="2019-03" db="EMBL/GenBank/DDBJ databases">
        <title>Single cell metagenomics reveals metabolic interactions within the superorganism composed of flagellate Streblomastix strix and complex community of Bacteroidetes bacteria on its surface.</title>
        <authorList>
            <person name="Treitli S.C."/>
            <person name="Kolisko M."/>
            <person name="Husnik F."/>
            <person name="Keeling P."/>
            <person name="Hampl V."/>
        </authorList>
    </citation>
    <scope>NUCLEOTIDE SEQUENCE</scope>
    <source>
        <strain evidence="1">STM</strain>
    </source>
</reference>
<name>A0A5J4S8Y4_9ZZZZ</name>
<proteinExistence type="predicted"/>